<dbReference type="PROSITE" id="PS51007">
    <property type="entry name" value="CYTC"/>
    <property type="match status" value="1"/>
</dbReference>
<accession>A0A136PPU5</accession>
<evidence type="ECO:0000256" key="1">
    <source>
        <dbReference type="ARBA" id="ARBA00022723"/>
    </source>
</evidence>
<organism evidence="6 7">
    <name type="scientific">Micromonospora rosaria</name>
    <dbReference type="NCBI Taxonomy" id="47874"/>
    <lineage>
        <taxon>Bacteria</taxon>
        <taxon>Bacillati</taxon>
        <taxon>Actinomycetota</taxon>
        <taxon>Actinomycetes</taxon>
        <taxon>Micromonosporales</taxon>
        <taxon>Micromonosporaceae</taxon>
        <taxon>Micromonospora</taxon>
    </lineage>
</organism>
<dbReference type="Pfam" id="PF13191">
    <property type="entry name" value="AAA_16"/>
    <property type="match status" value="1"/>
</dbReference>
<keyword evidence="2 3" id="KW-0408">Iron</keyword>
<gene>
    <name evidence="6" type="ORF">AWW66_18455</name>
</gene>
<evidence type="ECO:0000259" key="5">
    <source>
        <dbReference type="PROSITE" id="PS51007"/>
    </source>
</evidence>
<dbReference type="SUPFAM" id="SSF52540">
    <property type="entry name" value="P-loop containing nucleoside triphosphate hydrolases"/>
    <property type="match status" value="1"/>
</dbReference>
<dbReference type="RefSeq" id="WP_067367802.1">
    <property type="nucleotide sequence ID" value="NZ_JBIUBN010000016.1"/>
</dbReference>
<comment type="caution">
    <text evidence="6">The sequence shown here is derived from an EMBL/GenBank/DDBJ whole genome shotgun (WGS) entry which is preliminary data.</text>
</comment>
<dbReference type="AlphaFoldDB" id="A0A136PPU5"/>
<dbReference type="Gene3D" id="3.40.50.300">
    <property type="entry name" value="P-loop containing nucleotide triphosphate hydrolases"/>
    <property type="match status" value="1"/>
</dbReference>
<dbReference type="GO" id="GO:0009055">
    <property type="term" value="F:electron transfer activity"/>
    <property type="evidence" value="ECO:0007669"/>
    <property type="project" value="InterPro"/>
</dbReference>
<reference evidence="6 7" key="1">
    <citation type="submission" date="2016-01" db="EMBL/GenBank/DDBJ databases">
        <title>Whole genome sequence and analysis of Micromonospora rosaria DSM 803, which can produce antibacterial substance rosamicin.</title>
        <authorList>
            <person name="Yang H."/>
            <person name="He X."/>
            <person name="Zhu D."/>
        </authorList>
    </citation>
    <scope>NUCLEOTIDE SEQUENCE [LARGE SCALE GENOMIC DNA]</scope>
    <source>
        <strain evidence="6 7">DSM 803</strain>
    </source>
</reference>
<evidence type="ECO:0000256" key="2">
    <source>
        <dbReference type="ARBA" id="ARBA00023004"/>
    </source>
</evidence>
<dbReference type="InterPro" id="IPR009056">
    <property type="entry name" value="Cyt_c-like_dom"/>
</dbReference>
<proteinExistence type="predicted"/>
<evidence type="ECO:0000256" key="4">
    <source>
        <dbReference type="SAM" id="MobiDB-lite"/>
    </source>
</evidence>
<evidence type="ECO:0000313" key="7">
    <source>
        <dbReference type="Proteomes" id="UP000070620"/>
    </source>
</evidence>
<dbReference type="Proteomes" id="UP000070620">
    <property type="component" value="Unassembled WGS sequence"/>
</dbReference>
<dbReference type="EMBL" id="LRQV01000069">
    <property type="protein sequence ID" value="KXK60499.1"/>
    <property type="molecule type" value="Genomic_DNA"/>
</dbReference>
<dbReference type="InterPro" id="IPR041664">
    <property type="entry name" value="AAA_16"/>
</dbReference>
<sequence>MDPVRNPYAPGAGQRPPELAGRGRELDVFEVVLERVARGRPERSLMLTGLRGVGKTVLLNTLRSQAIGRLWGSGKIEARPDQSLRRPIAAALHMAVRELAPRHRAPERIDGFLGVLKAFAQRSAPTGRGGTPPKLRDRWQPGIDVPAASGRADSGDIEIDLVELFTDAAAVATDVGTGIALFIDEMQDLGAEDVSALCAACHELSQLGAPLIVVGAGLPHLPAVLSAAKSYSERLFRYQRIDRLDRIAADQALCAPAEREEVEYEQKALDLLYESSGGYPYFVQAYGKATWDHAPRSPITAADVRVAAPEAEAELAVGFFGSRFERATPAEREYMRAMAALSGTSGETGAGHRDDMDAAVPTAEIARSLGRKPASLSPARDTLIKKGLIYSGERGTVAFTVPHFGRYLRTQPA</sequence>
<evidence type="ECO:0000256" key="3">
    <source>
        <dbReference type="PROSITE-ProRule" id="PRU00433"/>
    </source>
</evidence>
<dbReference type="GO" id="GO:0020037">
    <property type="term" value="F:heme binding"/>
    <property type="evidence" value="ECO:0007669"/>
    <property type="project" value="InterPro"/>
</dbReference>
<dbReference type="GO" id="GO:0046872">
    <property type="term" value="F:metal ion binding"/>
    <property type="evidence" value="ECO:0007669"/>
    <property type="project" value="UniProtKB-KW"/>
</dbReference>
<feature type="domain" description="Cytochrome c" evidence="5">
    <location>
        <begin position="173"/>
        <end position="324"/>
    </location>
</feature>
<dbReference type="OrthoDB" id="2020141at2"/>
<name>A0A136PPU5_9ACTN</name>
<dbReference type="InterPro" id="IPR027417">
    <property type="entry name" value="P-loop_NTPase"/>
</dbReference>
<evidence type="ECO:0000313" key="6">
    <source>
        <dbReference type="EMBL" id="KXK60499.1"/>
    </source>
</evidence>
<keyword evidence="7" id="KW-1185">Reference proteome</keyword>
<feature type="region of interest" description="Disordered" evidence="4">
    <location>
        <begin position="1"/>
        <end position="20"/>
    </location>
</feature>
<keyword evidence="1 3" id="KW-0479">Metal-binding</keyword>
<keyword evidence="3" id="KW-0349">Heme</keyword>
<protein>
    <submittedName>
        <fullName evidence="6">ATPase</fullName>
    </submittedName>
</protein>